<accession>A0A5K0VDS1</accession>
<reference evidence="1" key="1">
    <citation type="submission" date="2019-09" db="EMBL/GenBank/DDBJ databases">
        <authorList>
            <person name="Zhang L."/>
        </authorList>
    </citation>
    <scope>NUCLEOTIDE SEQUENCE</scope>
</reference>
<gene>
    <name evidence="1" type="ORF">NYM_LOCUS1270</name>
</gene>
<sequence length="16" mass="1883">MRCSKNTVNMPKNRTC</sequence>
<dbReference type="EMBL" id="LR721774">
    <property type="protein sequence ID" value="VVV38939.1"/>
    <property type="molecule type" value="Genomic_DNA"/>
</dbReference>
<dbReference type="AlphaFoldDB" id="A0A5K0VDS1"/>
<evidence type="ECO:0000313" key="1">
    <source>
        <dbReference type="EMBL" id="VVV38939.1"/>
    </source>
</evidence>
<organism evidence="1">
    <name type="scientific">Nymphaea colorata</name>
    <name type="common">pocket water lily</name>
    <dbReference type="NCBI Taxonomy" id="210225"/>
    <lineage>
        <taxon>Eukaryota</taxon>
        <taxon>Viridiplantae</taxon>
        <taxon>Streptophyta</taxon>
        <taxon>Embryophyta</taxon>
        <taxon>Tracheophyta</taxon>
        <taxon>Spermatophyta</taxon>
        <taxon>Magnoliopsida</taxon>
        <taxon>Nymphaeales</taxon>
        <taxon>Nymphaeaceae</taxon>
        <taxon>Nymphaea</taxon>
    </lineage>
</organism>
<proteinExistence type="predicted"/>
<protein>
    <submittedName>
        <fullName evidence="1">Uncharacterized protein</fullName>
    </submittedName>
</protein>
<name>A0A5K0VDS1_9MAGN</name>